<reference evidence="1" key="1">
    <citation type="submission" date="2021-02" db="EMBL/GenBank/DDBJ databases">
        <title>Comparative genomics reveals that relaxation of natural selection precedes convergent phenotypic evolution of cavefish.</title>
        <authorList>
            <person name="Peng Z."/>
        </authorList>
    </citation>
    <scope>NUCLEOTIDE SEQUENCE</scope>
    <source>
        <tissue evidence="1">Muscle</tissue>
    </source>
</reference>
<dbReference type="Proteomes" id="UP001059041">
    <property type="component" value="Linkage Group LG14"/>
</dbReference>
<dbReference type="EMBL" id="JAFHDT010000014">
    <property type="protein sequence ID" value="KAI7800675.1"/>
    <property type="molecule type" value="Genomic_DNA"/>
</dbReference>
<evidence type="ECO:0000313" key="1">
    <source>
        <dbReference type="EMBL" id="KAI7800675.1"/>
    </source>
</evidence>
<gene>
    <name evidence="1" type="ORF">IRJ41_009236</name>
</gene>
<name>A0A9W7TP00_TRIRA</name>
<evidence type="ECO:0000313" key="2">
    <source>
        <dbReference type="Proteomes" id="UP001059041"/>
    </source>
</evidence>
<dbReference type="AlphaFoldDB" id="A0A9W7TP00"/>
<keyword evidence="2" id="KW-1185">Reference proteome</keyword>
<sequence length="209" mass="23655">MDRSTTAIITSSSGLSTLRHMRPLRGLRLFGVAGIRDEEWELCDYDGNLTSHYHEEAGPDADSLMDSFVIGRARGMHCALLRERCAELWAGGTRICESKQTCFAIGFALGKKLKACRLPFLEDIIGYTFIFLIKDCLRIDFFFIRYIFRLSKSFLLTGVLSTSLHRFIDILGCPDRHTHSLQMKILLMLLIPQMRDQKATGTMPQGGDI</sequence>
<proteinExistence type="predicted"/>
<protein>
    <submittedName>
        <fullName evidence="1">Uncharacterized protein</fullName>
    </submittedName>
</protein>
<comment type="caution">
    <text evidence="1">The sequence shown here is derived from an EMBL/GenBank/DDBJ whole genome shotgun (WGS) entry which is preliminary data.</text>
</comment>
<organism evidence="1 2">
    <name type="scientific">Triplophysa rosa</name>
    <name type="common">Cave loach</name>
    <dbReference type="NCBI Taxonomy" id="992332"/>
    <lineage>
        <taxon>Eukaryota</taxon>
        <taxon>Metazoa</taxon>
        <taxon>Chordata</taxon>
        <taxon>Craniata</taxon>
        <taxon>Vertebrata</taxon>
        <taxon>Euteleostomi</taxon>
        <taxon>Actinopterygii</taxon>
        <taxon>Neopterygii</taxon>
        <taxon>Teleostei</taxon>
        <taxon>Ostariophysi</taxon>
        <taxon>Cypriniformes</taxon>
        <taxon>Nemacheilidae</taxon>
        <taxon>Triplophysa</taxon>
    </lineage>
</organism>
<accession>A0A9W7TP00</accession>